<dbReference type="AlphaFoldDB" id="A0A016RSL4"/>
<dbReference type="Proteomes" id="UP000024635">
    <property type="component" value="Unassembled WGS sequence"/>
</dbReference>
<reference evidence="3" key="1">
    <citation type="journal article" date="2015" name="Nat. Genet.">
        <title>The genome and transcriptome of the zoonotic hookworm Ancylostoma ceylanicum identify infection-specific gene families.</title>
        <authorList>
            <person name="Schwarz E.M."/>
            <person name="Hu Y."/>
            <person name="Antoshechkin I."/>
            <person name="Miller M.M."/>
            <person name="Sternberg P.W."/>
            <person name="Aroian R.V."/>
        </authorList>
    </citation>
    <scope>NUCLEOTIDE SEQUENCE</scope>
    <source>
        <strain evidence="3">HY135</strain>
    </source>
</reference>
<evidence type="ECO:0000256" key="1">
    <source>
        <dbReference type="SAM" id="SignalP"/>
    </source>
</evidence>
<proteinExistence type="predicted"/>
<protein>
    <recommendedName>
        <fullName evidence="4">SCP domain-containing protein</fullName>
    </recommendedName>
</protein>
<evidence type="ECO:0000313" key="2">
    <source>
        <dbReference type="EMBL" id="EYB81301.1"/>
    </source>
</evidence>
<keyword evidence="1" id="KW-0732">Signal</keyword>
<gene>
    <name evidence="2" type="primary">Acey_s0387.g466</name>
    <name evidence="2" type="ORF">Y032_0387g466</name>
</gene>
<sequence>MQWLYVLLLAVMQISAISAECTMDPTLRDKITSRHKKFHPASDRPNYDCRLESMAKNYLDPHSGFLLHPDYGVIKAV</sequence>
<accession>A0A016RSL4</accession>
<feature type="chain" id="PRO_5001485850" description="SCP domain-containing protein" evidence="1">
    <location>
        <begin position="20"/>
        <end position="77"/>
    </location>
</feature>
<name>A0A016RSL4_9BILA</name>
<evidence type="ECO:0000313" key="3">
    <source>
        <dbReference type="Proteomes" id="UP000024635"/>
    </source>
</evidence>
<keyword evidence="3" id="KW-1185">Reference proteome</keyword>
<organism evidence="2 3">
    <name type="scientific">Ancylostoma ceylanicum</name>
    <dbReference type="NCBI Taxonomy" id="53326"/>
    <lineage>
        <taxon>Eukaryota</taxon>
        <taxon>Metazoa</taxon>
        <taxon>Ecdysozoa</taxon>
        <taxon>Nematoda</taxon>
        <taxon>Chromadorea</taxon>
        <taxon>Rhabditida</taxon>
        <taxon>Rhabditina</taxon>
        <taxon>Rhabditomorpha</taxon>
        <taxon>Strongyloidea</taxon>
        <taxon>Ancylostomatidae</taxon>
        <taxon>Ancylostomatinae</taxon>
        <taxon>Ancylostoma</taxon>
    </lineage>
</organism>
<comment type="caution">
    <text evidence="2">The sequence shown here is derived from an EMBL/GenBank/DDBJ whole genome shotgun (WGS) entry which is preliminary data.</text>
</comment>
<dbReference type="EMBL" id="JARK01001723">
    <property type="protein sequence ID" value="EYB81301.1"/>
    <property type="molecule type" value="Genomic_DNA"/>
</dbReference>
<dbReference type="OrthoDB" id="10576550at2759"/>
<evidence type="ECO:0008006" key="4">
    <source>
        <dbReference type="Google" id="ProtNLM"/>
    </source>
</evidence>
<feature type="signal peptide" evidence="1">
    <location>
        <begin position="1"/>
        <end position="19"/>
    </location>
</feature>